<dbReference type="EnsemblMetazoa" id="XM_022791165">
    <property type="protein sequence ID" value="XP_022646900"/>
    <property type="gene ID" value="LOC111244268"/>
</dbReference>
<feature type="region of interest" description="Disordered" evidence="7">
    <location>
        <begin position="1303"/>
        <end position="1322"/>
    </location>
</feature>
<evidence type="ECO:0000256" key="2">
    <source>
        <dbReference type="ARBA" id="ARBA00022723"/>
    </source>
</evidence>
<dbReference type="SMART" id="SM00324">
    <property type="entry name" value="RhoGAP"/>
    <property type="match status" value="1"/>
</dbReference>
<dbReference type="Gene3D" id="1.10.555.10">
    <property type="entry name" value="Rho GTPase activation protein"/>
    <property type="match status" value="1"/>
</dbReference>
<evidence type="ECO:0000259" key="10">
    <source>
        <dbReference type="PROSITE" id="PS51741"/>
    </source>
</evidence>
<proteinExistence type="predicted"/>
<dbReference type="SUPFAM" id="SSF48350">
    <property type="entry name" value="GTPase activation domain, GAP"/>
    <property type="match status" value="1"/>
</dbReference>
<evidence type="ECO:0000256" key="6">
    <source>
        <dbReference type="PROSITE-ProRule" id="PRU01077"/>
    </source>
</evidence>
<evidence type="ECO:0000259" key="8">
    <source>
        <dbReference type="PROSITE" id="PS50081"/>
    </source>
</evidence>
<evidence type="ECO:0000256" key="5">
    <source>
        <dbReference type="ARBA" id="ARBA00023054"/>
    </source>
</evidence>
<dbReference type="PROSITE" id="PS51741">
    <property type="entry name" value="F_BAR"/>
    <property type="match status" value="1"/>
</dbReference>
<feature type="region of interest" description="Disordered" evidence="7">
    <location>
        <begin position="788"/>
        <end position="870"/>
    </location>
</feature>
<feature type="region of interest" description="Disordered" evidence="7">
    <location>
        <begin position="1570"/>
        <end position="1592"/>
    </location>
</feature>
<dbReference type="InterPro" id="IPR031160">
    <property type="entry name" value="F_BAR_dom"/>
</dbReference>
<dbReference type="GeneID" id="111244268"/>
<dbReference type="Pfam" id="PF22699">
    <property type="entry name" value="GMIP-like_FCH"/>
    <property type="match status" value="1"/>
</dbReference>
<feature type="domain" description="Rho-GAP" evidence="9">
    <location>
        <begin position="953"/>
        <end position="1154"/>
    </location>
</feature>
<keyword evidence="2" id="KW-0479">Metal-binding</keyword>
<evidence type="ECO:0000313" key="11">
    <source>
        <dbReference type="EnsemblMetazoa" id="XP_022646900"/>
    </source>
</evidence>
<feature type="domain" description="Phorbol-ester/DAG-type" evidence="8">
    <location>
        <begin position="894"/>
        <end position="939"/>
    </location>
</feature>
<dbReference type="InterPro" id="IPR000198">
    <property type="entry name" value="RhoGAP_dom"/>
</dbReference>
<dbReference type="InterPro" id="IPR057028">
    <property type="entry name" value="RHG29_45_N"/>
</dbReference>
<feature type="region of interest" description="Disordered" evidence="7">
    <location>
        <begin position="1177"/>
        <end position="1213"/>
    </location>
</feature>
<dbReference type="PANTHER" id="PTHR15228:SF25">
    <property type="entry name" value="F-BAR DOMAIN-CONTAINING PROTEIN"/>
    <property type="match status" value="1"/>
</dbReference>
<dbReference type="PROSITE" id="PS00479">
    <property type="entry name" value="ZF_DAG_PE_1"/>
    <property type="match status" value="1"/>
</dbReference>
<evidence type="ECO:0000256" key="4">
    <source>
        <dbReference type="ARBA" id="ARBA00022833"/>
    </source>
</evidence>
<dbReference type="PROSITE" id="PS50081">
    <property type="entry name" value="ZF_DAG_PE_2"/>
    <property type="match status" value="1"/>
</dbReference>
<feature type="compositionally biased region" description="Low complexity" evidence="7">
    <location>
        <begin position="112"/>
        <end position="139"/>
    </location>
</feature>
<dbReference type="Gene3D" id="3.30.60.20">
    <property type="match status" value="1"/>
</dbReference>
<feature type="compositionally biased region" description="Polar residues" evidence="7">
    <location>
        <begin position="93"/>
        <end position="103"/>
    </location>
</feature>
<feature type="region of interest" description="Disordered" evidence="7">
    <location>
        <begin position="1"/>
        <end position="30"/>
    </location>
</feature>
<feature type="region of interest" description="Disordered" evidence="7">
    <location>
        <begin position="631"/>
        <end position="654"/>
    </location>
</feature>
<reference evidence="11" key="1">
    <citation type="submission" date="2021-01" db="UniProtKB">
        <authorList>
            <consortium name="EnsemblMetazoa"/>
        </authorList>
    </citation>
    <scope>IDENTIFICATION</scope>
</reference>
<evidence type="ECO:0000313" key="12">
    <source>
        <dbReference type="Proteomes" id="UP000594260"/>
    </source>
</evidence>
<dbReference type="CDD" id="cd20816">
    <property type="entry name" value="C1_GMIP-like"/>
    <property type="match status" value="1"/>
</dbReference>
<feature type="compositionally biased region" description="Basic and acidic residues" evidence="7">
    <location>
        <begin position="1203"/>
        <end position="1213"/>
    </location>
</feature>
<dbReference type="PANTHER" id="PTHR15228">
    <property type="entry name" value="SPERMATHECAL PHYSIOLOGY VARIANT"/>
    <property type="match status" value="1"/>
</dbReference>
<accession>A0A7M7J4W7</accession>
<feature type="region of interest" description="Disordered" evidence="7">
    <location>
        <begin position="200"/>
        <end position="255"/>
    </location>
</feature>
<feature type="region of interest" description="Disordered" evidence="7">
    <location>
        <begin position="93"/>
        <end position="179"/>
    </location>
</feature>
<dbReference type="PROSITE" id="PS50238">
    <property type="entry name" value="RHOGAP"/>
    <property type="match status" value="1"/>
</dbReference>
<dbReference type="GO" id="GO:0007165">
    <property type="term" value="P:signal transduction"/>
    <property type="evidence" value="ECO:0007669"/>
    <property type="project" value="InterPro"/>
</dbReference>
<evidence type="ECO:0000259" key="9">
    <source>
        <dbReference type="PROSITE" id="PS50238"/>
    </source>
</evidence>
<organism evidence="11 12">
    <name type="scientific">Varroa destructor</name>
    <name type="common">Honeybee mite</name>
    <dbReference type="NCBI Taxonomy" id="109461"/>
    <lineage>
        <taxon>Eukaryota</taxon>
        <taxon>Metazoa</taxon>
        <taxon>Ecdysozoa</taxon>
        <taxon>Arthropoda</taxon>
        <taxon>Chelicerata</taxon>
        <taxon>Arachnida</taxon>
        <taxon>Acari</taxon>
        <taxon>Parasitiformes</taxon>
        <taxon>Mesostigmata</taxon>
        <taxon>Gamasina</taxon>
        <taxon>Dermanyssoidea</taxon>
        <taxon>Varroidae</taxon>
        <taxon>Varroa</taxon>
    </lineage>
</organism>
<dbReference type="GO" id="GO:0008270">
    <property type="term" value="F:zinc ion binding"/>
    <property type="evidence" value="ECO:0007669"/>
    <property type="project" value="UniProtKB-KW"/>
</dbReference>
<dbReference type="InterPro" id="IPR027267">
    <property type="entry name" value="AH/BAR_dom_sf"/>
</dbReference>
<dbReference type="Pfam" id="PF00130">
    <property type="entry name" value="C1_1"/>
    <property type="match status" value="1"/>
</dbReference>
<dbReference type="Gene3D" id="1.20.1270.60">
    <property type="entry name" value="Arfaptin homology (AH) domain/BAR domain"/>
    <property type="match status" value="1"/>
</dbReference>
<dbReference type="InterPro" id="IPR002219">
    <property type="entry name" value="PKC_DAG/PE"/>
</dbReference>
<evidence type="ECO:0008006" key="13">
    <source>
        <dbReference type="Google" id="ProtNLM"/>
    </source>
</evidence>
<feature type="compositionally biased region" description="Basic residues" evidence="7">
    <location>
        <begin position="158"/>
        <end position="169"/>
    </location>
</feature>
<feature type="compositionally biased region" description="Basic and acidic residues" evidence="7">
    <location>
        <begin position="788"/>
        <end position="799"/>
    </location>
</feature>
<dbReference type="InterPro" id="IPR054713">
    <property type="entry name" value="GMIP/FCHO2-like_FCH"/>
</dbReference>
<keyword evidence="1" id="KW-0343">GTPase activation</keyword>
<dbReference type="SMART" id="SM00109">
    <property type="entry name" value="C1"/>
    <property type="match status" value="1"/>
</dbReference>
<dbReference type="SUPFAM" id="SSF57889">
    <property type="entry name" value="Cysteine-rich domain"/>
    <property type="match status" value="1"/>
</dbReference>
<dbReference type="InParanoid" id="A0A7M7J4W7"/>
<dbReference type="GO" id="GO:0051056">
    <property type="term" value="P:regulation of small GTPase mediated signal transduction"/>
    <property type="evidence" value="ECO:0007669"/>
    <property type="project" value="UniProtKB-ARBA"/>
</dbReference>
<dbReference type="InterPro" id="IPR008936">
    <property type="entry name" value="Rho_GTPase_activation_prot"/>
</dbReference>
<protein>
    <recommendedName>
        <fullName evidence="13">Minor histocompatibility protein HA-1</fullName>
    </recommendedName>
</protein>
<feature type="compositionally biased region" description="Gly residues" evidence="7">
    <location>
        <begin position="239"/>
        <end position="250"/>
    </location>
</feature>
<dbReference type="OrthoDB" id="79452at2759"/>
<dbReference type="RefSeq" id="XP_022646900.1">
    <property type="nucleotide sequence ID" value="XM_022791165.1"/>
</dbReference>
<name>A0A7M7J4W7_VARDE</name>
<keyword evidence="3" id="KW-0863">Zinc-finger</keyword>
<dbReference type="Proteomes" id="UP000594260">
    <property type="component" value="Unplaced"/>
</dbReference>
<evidence type="ECO:0000256" key="7">
    <source>
        <dbReference type="SAM" id="MobiDB-lite"/>
    </source>
</evidence>
<dbReference type="InterPro" id="IPR046349">
    <property type="entry name" value="C1-like_sf"/>
</dbReference>
<feature type="domain" description="F-BAR" evidence="10">
    <location>
        <begin position="481"/>
        <end position="743"/>
    </location>
</feature>
<dbReference type="Pfam" id="PF24235">
    <property type="entry name" value="RHG29_45_N"/>
    <property type="match status" value="1"/>
</dbReference>
<feature type="compositionally biased region" description="Polar residues" evidence="7">
    <location>
        <begin position="805"/>
        <end position="826"/>
    </location>
</feature>
<feature type="compositionally biased region" description="Low complexity" evidence="7">
    <location>
        <begin position="229"/>
        <end position="238"/>
    </location>
</feature>
<sequence>MSRKKDDKYKPHDKRERHDRQGHSEKPGYAGYSGFRAFMESSIVPHKASRRASLPYRNVMDLAKALCKTCRQRRASYAAGVIMALPGIIQTFQPDESGRNSPASCKLREQDQQSSSSTLSIYASSQAAPGSAGSASSPHQSHESHCPHRAGHQQPAGKYRKHSKRRRVSTRSASVSAVSIGDSSASTNACISANTTVMKSAATPPTIPPPTTTSASPRPLSESRRPSYHSRNPSSSSLMGGGGAGSGGSGASASALPLADPISRSVSMTSVNSCDFPEHRHLHHHHQCLTGGPGIAVSNRGLQQQITQQSAAQLSFIVTGPASGAIVVEREDLLALTHDVRNFKEALGKLKHVFVTERERLNNTELLVSAHERLGEVLRILREILQKYSPIQSSVLLLSASNLIQNVKNYNYEESDSAIENNSQMIYDAIDQLALAFSSRVSEYLMGDLDTNAGKARSCENIASPDSDHPRGYESVSLTAQDVDARLMRLNEGVECALRRAKVWSKYAKDVMTYVEKRAQLEAEHARNLLKLAQTMRPLLKEESFLPFQSIYCTAIDQDLDNANNCLSNCTLLHDHKFVEPLAAGRNEHDKMRKQIKEAWQRELKKMQDADSNVRKCRLLYIQRQHEYEKARERGTDETIDPQKAEQKAEKRRKAEEEILVKVREAEAAYKATIVEANDAAASIEKTKADVLKQVRELIVQCDNTMKAVTVAYFQLQHSVTAPAPVQFQTLCESSRLYEPGSQYTEFVKRIPMPMAGSKPERPQYTFEPYRSEAEMGSDENLARAGLQERRLSTDEKIKRALWPSSHSDSRPSQATVQTRPSNACQSITSDSDSVSSNRSRDTSPTASPHLAGHTSHTGHGMVHASSGDELEADTVEAGAGVNRKMCLSRAAETHNFRKLKTPSRCRECDSYVYFQGVECSECGLSSHKKCLETLAIQCGHKRLPRRMTTFGVDLVDHAQFSFNASENNVEDVPFIVKKCVKENDKRGCSVQGIYRVSAAKSKVEKLCQCFENGAELVDLSDYHPNVIANVLKLYLRQLPEPLLTYNLYPEFIAIAKEFPSNREDSTAAVGILRKTAKNLPRVHYSTLDNLLKHLRRIASNSESNHMPASNLGIVFGPTLLRTREGSASLSNLVDTVHQSRVIELLITYVDEIFDTDMRDKSVSDLLNFHKLSVDSASVPRSKSGSFRRRSDRSGSRRGNKPSSKDDFKLDSARRESAKEGVGLLSATSATNITSALQGISSSSHDLNTSLQSAIINGTPNTSLAPSAINVNTHRTINTSDKNTSSLRSNVAVTSPKLAEKNNVHATWSLPSEPSEDKETSRAELRPVGIGAGAGSVSASYRSATGNSLSITKDQPTKAASMAELRRQFFESPTTSLDASPAIAAPVIENESDQALKKIAVNEVVAFEDAASKYLKSTTHCEFCGAGDQQEGQTSSLCSSCYKSNQLVQQSDGAPESVTSTEKGGCHHCHSCRASTNSANSTFKDPQVLLLENERLDLASSLRSHVSLRETPSLRKKWFSAEENCSATATILGSGVNPASGPASSSTFAVVPGSGRGTPVKPGLHATLEAAGSLREGSAAGPGTDLRRPRFV</sequence>
<dbReference type="Pfam" id="PF00620">
    <property type="entry name" value="RhoGAP"/>
    <property type="match status" value="1"/>
</dbReference>
<feature type="compositionally biased region" description="Low complexity" evidence="7">
    <location>
        <begin position="170"/>
        <end position="179"/>
    </location>
</feature>
<keyword evidence="4" id="KW-0862">Zinc</keyword>
<dbReference type="InterPro" id="IPR051025">
    <property type="entry name" value="RhoGAP"/>
</dbReference>
<feature type="compositionally biased region" description="Low complexity" evidence="7">
    <location>
        <begin position="827"/>
        <end position="838"/>
    </location>
</feature>
<dbReference type="KEGG" id="vde:111244268"/>
<evidence type="ECO:0000256" key="3">
    <source>
        <dbReference type="ARBA" id="ARBA00022771"/>
    </source>
</evidence>
<feature type="compositionally biased region" description="Basic and acidic residues" evidence="7">
    <location>
        <begin position="1"/>
        <end position="26"/>
    </location>
</feature>
<keyword evidence="12" id="KW-1185">Reference proteome</keyword>
<keyword evidence="5 6" id="KW-0175">Coiled coil</keyword>
<dbReference type="GO" id="GO:0005096">
    <property type="term" value="F:GTPase activator activity"/>
    <property type="evidence" value="ECO:0007669"/>
    <property type="project" value="UniProtKB-KW"/>
</dbReference>
<evidence type="ECO:0000256" key="1">
    <source>
        <dbReference type="ARBA" id="ARBA00022468"/>
    </source>
</evidence>
<dbReference type="SMART" id="SM00055">
    <property type="entry name" value="FCH"/>
    <property type="match status" value="1"/>
</dbReference>
<feature type="compositionally biased region" description="Basic residues" evidence="7">
    <location>
        <begin position="1186"/>
        <end position="1200"/>
    </location>
</feature>
<dbReference type="SUPFAM" id="SSF103657">
    <property type="entry name" value="BAR/IMD domain-like"/>
    <property type="match status" value="1"/>
</dbReference>
<dbReference type="InterPro" id="IPR001060">
    <property type="entry name" value="FCH_dom"/>
</dbReference>